<reference evidence="1 2" key="1">
    <citation type="submission" date="2012-10" db="EMBL/GenBank/DDBJ databases">
        <title>Complete genome sequence of Moumouvirus goulette.</title>
        <authorList>
            <person name="Fournous G."/>
            <person name="Bougalmi M."/>
            <person name="Colson P."/>
        </authorList>
    </citation>
    <scope>NUCLEOTIDE SEQUENCE [LARGE SCALE GENOMIC DNA]</scope>
</reference>
<proteinExistence type="predicted"/>
<keyword evidence="2" id="KW-1185">Reference proteome</keyword>
<dbReference type="Proteomes" id="UP000241071">
    <property type="component" value="Segment"/>
</dbReference>
<name>M1NNV6_9VIRU</name>
<sequence>MSKKNICEGLFYFAIILSIFSQSTSAFPPNLVCPPHGAYPKDIFDNVLSGPEAFDGTTLISGSVLYDVTGNFDFVKIANISGTFLQWYSREKGTVVFDMYIDIGGGVQVSVLNSTFTLLTSDKYSGYGQFCMSADPVDVMPGYVEGMNINNKFFYTTHYNSPLNGTYNKNFGGVNQSEYFYISKDRKHAVNCLTAFNDNATIKSVTCYNYEKISNKVIYPSPPCVKRNNKRSLDSFSEIVRLGKISVPIEVIYPEFRYLFR</sequence>
<gene>
    <name evidence="1" type="ORF">glt_00947</name>
</gene>
<dbReference type="InterPro" id="IPR045327">
    <property type="entry name" value="DUF5881"/>
</dbReference>
<protein>
    <submittedName>
        <fullName evidence="1">Uncharacterized protein</fullName>
    </submittedName>
</protein>
<evidence type="ECO:0000313" key="2">
    <source>
        <dbReference type="Proteomes" id="UP000241071"/>
    </source>
</evidence>
<evidence type="ECO:0000313" key="1">
    <source>
        <dbReference type="EMBL" id="AGF85750.1"/>
    </source>
</evidence>
<accession>M1NNV6</accession>
<dbReference type="Pfam" id="PF19228">
    <property type="entry name" value="DUF5881"/>
    <property type="match status" value="1"/>
</dbReference>
<dbReference type="EMBL" id="KC008572">
    <property type="protein sequence ID" value="AGF85750.1"/>
    <property type="molecule type" value="Genomic_DNA"/>
</dbReference>
<organism evidence="1 2">
    <name type="scientific">Moumouvirus goulette</name>
    <dbReference type="NCBI Taxonomy" id="1247379"/>
    <lineage>
        <taxon>Viruses</taxon>
        <taxon>Varidnaviria</taxon>
        <taxon>Bamfordvirae</taxon>
        <taxon>Nucleocytoviricota</taxon>
        <taxon>Megaviricetes</taxon>
        <taxon>Imitervirales</taxon>
        <taxon>Mimiviridae</taxon>
        <taxon>Megamimivirinae</taxon>
        <taxon>Moumouvirus</taxon>
        <taxon>Moumouvirus goulettemassiliense</taxon>
    </lineage>
</organism>